<dbReference type="EMBL" id="CAADRP010002159">
    <property type="protein sequence ID" value="VFU62618.1"/>
    <property type="molecule type" value="Genomic_DNA"/>
</dbReference>
<feature type="compositionally biased region" description="Polar residues" evidence="1">
    <location>
        <begin position="467"/>
        <end position="488"/>
    </location>
</feature>
<feature type="region of interest" description="Disordered" evidence="1">
    <location>
        <begin position="467"/>
        <end position="498"/>
    </location>
</feature>
<dbReference type="InterPro" id="IPR036691">
    <property type="entry name" value="Endo/exonu/phosph_ase_sf"/>
</dbReference>
<evidence type="ECO:0000313" key="2">
    <source>
        <dbReference type="EMBL" id="VFU62618.1"/>
    </source>
</evidence>
<sequence length="692" mass="76879">MSSSARIVVFWNPSTVTVDLVDCSSQGIHVTLRCLVSHISFHVSFVYGLHTIVARRDLWDSLRRWSPACPWMILGDFNSILSQDDKLNGSAVSAYEITDFLKCQIDLGLCDLPYTSCHYTWSNGSIWSKIDRVMVNPLWSSLHQSAHVHFGNQGAFSDHSFATVRINPQDKGQRSFKFLNMWSSHVDFSSTVSEGWNMEVSGSAMYSLCKRLKSLKRPLKRLNEQHFSHISERVSRADADLDIIQTALHGDPNNHQLALEEKRIRLHLLRLKFAEKLFFGQKLKCDFLKDNDRGTSFFHAMMSQKHSRSFISAINREDGSLTSSESEVGAEFVQFFQNLYGSSKPTLPLDNDVVLRGPCLPNSSCEVLLAPEPLPSLPKQLTLPNPLRRPSHGLPAPTVFDPAFLASALFDPVTAGLYSRRATARAPPSPRVPGPGNSRPSLREAVLLEGLGGTNRSDMGLNLSGSWQQGHSATYNTPSRGPRGSSTARAWPTARASGAKRPLLQVGNRTAGARVASSPDSDLEAFSHNPTHGSFAPLAFQPSAMTNSHVPYWWVNNPTLGEFCFTMIGRADIEGSKSNVAMNAWLPQASYPCGNFSDTSSFKFRRSKGSIGHAFTVRIRTGNQNQTSFYPFVPHEISVLVELILGHLRYLLTDVPPQPNSPPDNVFRPDRPPKRPWVQKEGQRPASDSRNK</sequence>
<feature type="compositionally biased region" description="Basic and acidic residues" evidence="1">
    <location>
        <begin position="681"/>
        <end position="692"/>
    </location>
</feature>
<reference evidence="2" key="1">
    <citation type="submission" date="2019-03" db="EMBL/GenBank/DDBJ databases">
        <authorList>
            <person name="Mank J."/>
            <person name="Almeida P."/>
        </authorList>
    </citation>
    <scope>NUCLEOTIDE SEQUENCE</scope>
    <source>
        <strain evidence="2">78183</strain>
    </source>
</reference>
<dbReference type="PANTHER" id="PTHR33047:SF41">
    <property type="entry name" value="REGULATOR OF RDNA TRANSCRIPTION PROTEIN 15"/>
    <property type="match status" value="1"/>
</dbReference>
<feature type="region of interest" description="Disordered" evidence="1">
    <location>
        <begin position="655"/>
        <end position="692"/>
    </location>
</feature>
<accession>A0A6N2NJE8</accession>
<organism evidence="2">
    <name type="scientific">Salix viminalis</name>
    <name type="common">Common osier</name>
    <name type="synonym">Basket willow</name>
    <dbReference type="NCBI Taxonomy" id="40686"/>
    <lineage>
        <taxon>Eukaryota</taxon>
        <taxon>Viridiplantae</taxon>
        <taxon>Streptophyta</taxon>
        <taxon>Embryophyta</taxon>
        <taxon>Tracheophyta</taxon>
        <taxon>Spermatophyta</taxon>
        <taxon>Magnoliopsida</taxon>
        <taxon>eudicotyledons</taxon>
        <taxon>Gunneridae</taxon>
        <taxon>Pentapetalae</taxon>
        <taxon>rosids</taxon>
        <taxon>fabids</taxon>
        <taxon>Malpighiales</taxon>
        <taxon>Salicaceae</taxon>
        <taxon>Saliceae</taxon>
        <taxon>Salix</taxon>
    </lineage>
</organism>
<feature type="region of interest" description="Disordered" evidence="1">
    <location>
        <begin position="420"/>
        <end position="441"/>
    </location>
</feature>
<dbReference type="Gene3D" id="3.60.10.10">
    <property type="entry name" value="Endonuclease/exonuclease/phosphatase"/>
    <property type="match status" value="1"/>
</dbReference>
<evidence type="ECO:0000256" key="1">
    <source>
        <dbReference type="SAM" id="MobiDB-lite"/>
    </source>
</evidence>
<proteinExistence type="predicted"/>
<dbReference type="AlphaFoldDB" id="A0A6N2NJE8"/>
<dbReference type="PANTHER" id="PTHR33047">
    <property type="entry name" value="PROTEIN TAR1"/>
    <property type="match status" value="1"/>
</dbReference>
<protein>
    <submittedName>
        <fullName evidence="2">Uncharacterized protein</fullName>
    </submittedName>
</protein>
<gene>
    <name evidence="2" type="ORF">SVIM_LOCUS474021</name>
</gene>
<dbReference type="InterPro" id="IPR052997">
    <property type="entry name" value="RRT15-like"/>
</dbReference>
<dbReference type="SUPFAM" id="SSF56219">
    <property type="entry name" value="DNase I-like"/>
    <property type="match status" value="1"/>
</dbReference>
<name>A0A6N2NJE8_SALVM</name>